<organism evidence="2 3">
    <name type="scientific">Comamonas flocculans</name>
    <dbReference type="NCBI Taxonomy" id="2597701"/>
    <lineage>
        <taxon>Bacteria</taxon>
        <taxon>Pseudomonadati</taxon>
        <taxon>Pseudomonadota</taxon>
        <taxon>Betaproteobacteria</taxon>
        <taxon>Burkholderiales</taxon>
        <taxon>Comamonadaceae</taxon>
        <taxon>Comamonas</taxon>
    </lineage>
</organism>
<dbReference type="CDD" id="cd06664">
    <property type="entry name" value="IscU_like"/>
    <property type="match status" value="1"/>
</dbReference>
<protein>
    <submittedName>
        <fullName evidence="2">Fe-S cluster assembly scaffold IscU</fullName>
    </submittedName>
</protein>
<dbReference type="RefSeq" id="WP_146911101.1">
    <property type="nucleotide sequence ID" value="NZ_CP042344.1"/>
</dbReference>
<dbReference type="AlphaFoldDB" id="A0A5B8RPI5"/>
<keyword evidence="3" id="KW-1185">Reference proteome</keyword>
<accession>A0A5B8RPI5</accession>
<gene>
    <name evidence="2" type="ORF">FOZ74_00130</name>
</gene>
<dbReference type="Pfam" id="PF01592">
    <property type="entry name" value="NifU_N"/>
    <property type="match status" value="1"/>
</dbReference>
<dbReference type="GO" id="GO:0005506">
    <property type="term" value="F:iron ion binding"/>
    <property type="evidence" value="ECO:0007669"/>
    <property type="project" value="InterPro"/>
</dbReference>
<evidence type="ECO:0000259" key="1">
    <source>
        <dbReference type="Pfam" id="PF01592"/>
    </source>
</evidence>
<dbReference type="PANTHER" id="PTHR10093">
    <property type="entry name" value="IRON-SULFUR CLUSTER ASSEMBLY ENZYME NIFU HOMOLOG"/>
    <property type="match status" value="1"/>
</dbReference>
<evidence type="ECO:0000313" key="2">
    <source>
        <dbReference type="EMBL" id="QEA11580.1"/>
    </source>
</evidence>
<reference evidence="2 3" key="1">
    <citation type="submission" date="2019-07" db="EMBL/GenBank/DDBJ databases">
        <title>Complete genome sequence of Comamonas sp. NLF 7-7 isolated from livestock.</title>
        <authorList>
            <person name="Kim D.H."/>
            <person name="Kim J.G."/>
        </authorList>
    </citation>
    <scope>NUCLEOTIDE SEQUENCE [LARGE SCALE GENOMIC DNA]</scope>
    <source>
        <strain evidence="2 3">NLF 7-7</strain>
    </source>
</reference>
<dbReference type="GO" id="GO:0016226">
    <property type="term" value="P:iron-sulfur cluster assembly"/>
    <property type="evidence" value="ECO:0007669"/>
    <property type="project" value="InterPro"/>
</dbReference>
<dbReference type="EMBL" id="CP042344">
    <property type="protein sequence ID" value="QEA11580.1"/>
    <property type="molecule type" value="Genomic_DNA"/>
</dbReference>
<feature type="domain" description="NIF system FeS cluster assembly NifU N-terminal" evidence="1">
    <location>
        <begin position="2"/>
        <end position="122"/>
    </location>
</feature>
<proteinExistence type="predicted"/>
<dbReference type="SUPFAM" id="SSF82649">
    <property type="entry name" value="SufE/NifU"/>
    <property type="match status" value="1"/>
</dbReference>
<dbReference type="Gene3D" id="3.90.1010.10">
    <property type="match status" value="1"/>
</dbReference>
<dbReference type="Proteomes" id="UP000321199">
    <property type="component" value="Chromosome"/>
</dbReference>
<evidence type="ECO:0000313" key="3">
    <source>
        <dbReference type="Proteomes" id="UP000321199"/>
    </source>
</evidence>
<dbReference type="InterPro" id="IPR002871">
    <property type="entry name" value="NIF_FeS_clus_asmbl_NifU_N"/>
</dbReference>
<name>A0A5B8RPI5_9BURK</name>
<dbReference type="KEGG" id="cof:FOZ74_00130"/>
<dbReference type="GO" id="GO:0051536">
    <property type="term" value="F:iron-sulfur cluster binding"/>
    <property type="evidence" value="ECO:0007669"/>
    <property type="project" value="InterPro"/>
</dbReference>
<dbReference type="OrthoDB" id="9808097at2"/>
<sequence length="134" mass="13878">MAYSQQVTDHFQNPRNCGSFDDAEPGVGTAMVGSPRAGEVIRLQIRVHPDGARIEEARFKAYGAAPAIAAASFVAHWLGGKSLEQALALGHADVAQALGLQPSQLHSAILAQEAVRAAVAALAGGPAQKEDSKP</sequence>